<dbReference type="OrthoDB" id="7859197at2759"/>
<dbReference type="Proteomes" id="UP000504633">
    <property type="component" value="Unplaced"/>
</dbReference>
<organism evidence="1 2">
    <name type="scientific">Drosophila hydei</name>
    <name type="common">Fruit fly</name>
    <dbReference type="NCBI Taxonomy" id="7224"/>
    <lineage>
        <taxon>Eukaryota</taxon>
        <taxon>Metazoa</taxon>
        <taxon>Ecdysozoa</taxon>
        <taxon>Arthropoda</taxon>
        <taxon>Hexapoda</taxon>
        <taxon>Insecta</taxon>
        <taxon>Pterygota</taxon>
        <taxon>Neoptera</taxon>
        <taxon>Endopterygota</taxon>
        <taxon>Diptera</taxon>
        <taxon>Brachycera</taxon>
        <taxon>Muscomorpha</taxon>
        <taxon>Ephydroidea</taxon>
        <taxon>Drosophilidae</taxon>
        <taxon>Drosophila</taxon>
    </lineage>
</organism>
<dbReference type="GeneID" id="111592935"/>
<dbReference type="OMA" id="CCQLMER"/>
<gene>
    <name evidence="2" type="primary">LOC111592935</name>
</gene>
<accession>A0A6J1LD95</accession>
<dbReference type="AlphaFoldDB" id="A0A6J1LD95"/>
<reference evidence="2" key="1">
    <citation type="submission" date="2025-08" db="UniProtKB">
        <authorList>
            <consortium name="RefSeq"/>
        </authorList>
    </citation>
    <scope>IDENTIFICATION</scope>
    <source>
        <strain evidence="2">15085-1641.00</strain>
        <tissue evidence="2">Whole body</tissue>
    </source>
</reference>
<evidence type="ECO:0000313" key="2">
    <source>
        <dbReference type="RefSeq" id="XP_023161164.1"/>
    </source>
</evidence>
<proteinExistence type="predicted"/>
<protein>
    <submittedName>
        <fullName evidence="2">Uncharacterized protein LOC111592935</fullName>
    </submittedName>
</protein>
<dbReference type="RefSeq" id="XP_023161164.1">
    <property type="nucleotide sequence ID" value="XM_023305396.2"/>
</dbReference>
<name>A0A6J1LD95_DROHY</name>
<evidence type="ECO:0000313" key="1">
    <source>
        <dbReference type="Proteomes" id="UP000504633"/>
    </source>
</evidence>
<sequence length="204" mass="23553">MFNSLLSNRYNKKRELFYAQYEATRQRYANLPLYQRPEEPSGSKSLRCARKRRKPADYDYDEWIAGHSVSIVVRRAIENWSCCQLMERVGSLSSDGCSWRSWPTEADEALAEPRRSLRLADKPNLSLKQMSQPSLKDTIGSINWQQQREDSPSLAEQQAPLTFVDGCSHQLECSMCCKHCDLQRHSLDDCRKYLLATLPKSKLG</sequence>
<dbReference type="KEGG" id="dhe:111592935"/>
<keyword evidence="1" id="KW-1185">Reference proteome</keyword>